<proteinExistence type="predicted"/>
<evidence type="ECO:0000259" key="4">
    <source>
        <dbReference type="PROSITE" id="PS51192"/>
    </source>
</evidence>
<sequence>MRPTLEAEGLKESLLQYLSTTYALTDEGARQALHRFLGDDNSGMFRGPFLRLRTPFVDADPSWEEYLDWRRTDGWKPYAHQAVAFERLSSAGGRTPRPTLVTTGTGSGKTESFLYPVLDHCARERAAGRGGVKAVFLYPMNALATDQAQRINGLLGEHPELSKVRAGLYIGDRASTRYGRVFTDRSDMQVTPPDILITNYKMLDLLLQRAADASLWADADIRYVVVDEFHTYDGAQGTDVAMLLRRLASAVGASEKGRPLGRICPVATSATLASGTDADGVRQLLDVATEVFGTEFLADSIVGEQRLTVDEFVPRADYDPLVPTPTPDELAALPDPTLGEEEFAALAEAVTGSRDTDPHALGRILKRHPLTSAVLHALDGQVRPVPEVLDLMWRSGAQSWGRTITLRPEVAAKALARFVALLSVARDPASRPEKPRPFVQVEVHQWARSVSRLVRGVLPWPKAEFQWDAAGTPETSEGGAVHTAPVTTATAGQTANLFLPAVYCRDCGRSGWAVFTPESDDLDVEVDTHKIRRASVSQDKMRVRNLIAATEGEAKEGSGAAPMEGAGRAAGRADANALSVSGAGQLRVLDGPKRRLRLPDPVADYDPETGSPRLAGSDSAFVLVFLGETATRAAEDDWCPACGSRNTIRFLGTGAAALAAASVTQLFTGGELDEKQGETKTLMFNDSVQDAAHRAGFVASRSYTFSLRALFKSHLSEDRPTALNDLIADVVDATTDRTTLAAVVPTDLHDFKGVKRLLSGEGRGGDHKTWELIGERFAFEALMEFGFRSRNGRTLELTRTAAAQVRIADPAAAVELVRTAHTSPYGKGGQLPVPDALDDARYLGFLRIFLERLRTRGAIGHRWLDGYLREAGTSRYFIWGKRPAGMRAFPKGIAAPVFLLSAPKTRSEFDFVTGRLSWPERWAQRSLGLPREQAAEFWSRLLPELVAAGLLAVRTPEDSSLRIYGLKPGAVDVQLLKDAEVNEAFVRCPSCFWEQTVHPGLLPQWDGQKCPAYRCRTGRLVAGNRPEGLGRHQRDRDYREDYYRRLYRKAGTYQVITAEHTGMLTRPERERVEAAFRDGSGFKDPNVLSCTPTLEMGIDIGDLSAVVLAALPRRAANYAQQVGRAGRRTGNAFLLTIPDRSRRDLYYLDQPREMIAGQIVPPGSHLSAIEILRRQYLAHLLDLAARGRLERADGRPLAAIPHDAPALFGPSGYLADLVEAALRGADELVETFLGLFPTGVSPKAADDLRAYAGRGLRGAVEEAGRQWKRGEDELRRRLKFIDEAVLELHENDDEQRIRKVELEAEHRAVGKRLMKRGLTTAQQALCDLGLLPNYALIDSVTTLNATLYWPDGTDPKTGRERFDSKMRPYDRPRRYALSELAPGNTFYVNGYKHQITGIEIGSSTRPDWTPWRFCRDCGYVRTENAADDRTPCPRCHSTGIADDGSCLHQVIEPTVVTSRDKRDDARIGDDRDDREQRFYTVVDAVDIPAEHIEAGASWRHTRETFGVDYSRKAVIRKINVGPLRFDARAEDELAGHDIRLAPFHVCTACGAATADGKPVFDHDTDALDTSAVHNPAVKHHQPWCPLRRGKKGPDTPKQEPVLLAHQLTTEALRILLPAATVLVDEKVHSFRAALRLGVDRHFGGDPAHLDTTLARMPDKATGEKRHFLVLYDRLPGGTGYLDRLTRPTAFRDTLAEARAVLLNCPCKDEGRRACHRCLHRYAEERHQDEVSRREALEIINSLLGPVDENGRPLNDDEGRPIDHWQVADVPTTEAIGLDKQVESDLEARFLTALRTWSNGQDDASLEESGTHSGNLRFAGSTAWRLTAQRDEEFTRTDFTFEKTNGTPQKVHVFLDGHRYHATRAHNRIAPDCRKRDELRAGGALVFQITWDDIELFETGERAKARPVWPPYRRTGQDTAKDWYEELGGERAELAGAVFGNPIDTLLGYLRDPSRTRWGRRAEALVGGLLSAPEPLAQNVDRVQARATLRNALRSLARGANPADDVDPVAESGEILVLHATDEQGLPLLYTVDPSGGPEGTAGVGWGAIAVLDDHDGDQLGTAEHKLRWRSWLYWSNLLQFLAFTGGDGVQLATSLAADFPVDILRVGGGVGELATLITRLHPETAAADRAEGGSTAPAETTGPTTGADRFPATSSPGSSVAEQALEDLLRDAAWDEDILELLEEDEPDSDLTRLAKTLAARGKKAPVFGYELGERGWQADFAWSGHGIKIAVVVDADGHDGEERRKRDDAYTGDGWTVRTAADWLDHLDTLLTLLPDTEGPTRR</sequence>
<dbReference type="PROSITE" id="PS51192">
    <property type="entry name" value="HELICASE_ATP_BIND_1"/>
    <property type="match status" value="1"/>
</dbReference>
<dbReference type="PANTHER" id="PTHR47957">
    <property type="entry name" value="ATP-DEPENDENT HELICASE HRQ1"/>
    <property type="match status" value="1"/>
</dbReference>
<dbReference type="InterPro" id="IPR014001">
    <property type="entry name" value="Helicase_ATP-bd"/>
</dbReference>
<keyword evidence="1" id="KW-0547">Nucleotide-binding</keyword>
<dbReference type="Gene3D" id="3.40.50.300">
    <property type="entry name" value="P-loop containing nucleotide triphosphate hydrolases"/>
    <property type="match status" value="2"/>
</dbReference>
<keyword evidence="2" id="KW-0067">ATP-binding</keyword>
<dbReference type="SMART" id="SM00487">
    <property type="entry name" value="DEXDc"/>
    <property type="match status" value="1"/>
</dbReference>
<dbReference type="GO" id="GO:0036297">
    <property type="term" value="P:interstrand cross-link repair"/>
    <property type="evidence" value="ECO:0007669"/>
    <property type="project" value="TreeGrafter"/>
</dbReference>
<gene>
    <name evidence="6" type="ORF">FY004_00860</name>
</gene>
<dbReference type="Proteomes" id="UP000323242">
    <property type="component" value="Unassembled WGS sequence"/>
</dbReference>
<dbReference type="Pfam" id="PF09369">
    <property type="entry name" value="MZB"/>
    <property type="match status" value="1"/>
</dbReference>
<evidence type="ECO:0000256" key="1">
    <source>
        <dbReference type="ARBA" id="ARBA00022741"/>
    </source>
</evidence>
<evidence type="ECO:0000259" key="5">
    <source>
        <dbReference type="PROSITE" id="PS51194"/>
    </source>
</evidence>
<dbReference type="InterPro" id="IPR018973">
    <property type="entry name" value="MZB"/>
</dbReference>
<dbReference type="GO" id="GO:0043138">
    <property type="term" value="F:3'-5' DNA helicase activity"/>
    <property type="evidence" value="ECO:0007669"/>
    <property type="project" value="TreeGrafter"/>
</dbReference>
<protein>
    <submittedName>
        <fullName evidence="6">DEAD/DEAH box helicase</fullName>
    </submittedName>
</protein>
<dbReference type="PANTHER" id="PTHR47957:SF3">
    <property type="entry name" value="ATP-DEPENDENT HELICASE HRQ1"/>
    <property type="match status" value="1"/>
</dbReference>
<dbReference type="EMBL" id="VSZQ01000003">
    <property type="protein sequence ID" value="TYR66390.1"/>
    <property type="molecule type" value="Genomic_DNA"/>
</dbReference>
<dbReference type="SMART" id="SM00490">
    <property type="entry name" value="HELICc"/>
    <property type="match status" value="1"/>
</dbReference>
<feature type="region of interest" description="Disordered" evidence="3">
    <location>
        <begin position="2125"/>
        <end position="2158"/>
    </location>
</feature>
<keyword evidence="6" id="KW-0347">Helicase</keyword>
<evidence type="ECO:0000313" key="6">
    <source>
        <dbReference type="EMBL" id="TYR66390.1"/>
    </source>
</evidence>
<keyword evidence="6" id="KW-0378">Hydrolase</keyword>
<dbReference type="RefSeq" id="WP_148901198.1">
    <property type="nucleotide sequence ID" value="NZ_VSZQ01000003.1"/>
</dbReference>
<dbReference type="GO" id="GO:0003676">
    <property type="term" value="F:nucleic acid binding"/>
    <property type="evidence" value="ECO:0007669"/>
    <property type="project" value="InterPro"/>
</dbReference>
<dbReference type="Pfam" id="PF00271">
    <property type="entry name" value="Helicase_C"/>
    <property type="match status" value="1"/>
</dbReference>
<dbReference type="InterPro" id="IPR001650">
    <property type="entry name" value="Helicase_C-like"/>
</dbReference>
<dbReference type="Pfam" id="PF00270">
    <property type="entry name" value="DEAD"/>
    <property type="match status" value="1"/>
</dbReference>
<evidence type="ECO:0000256" key="2">
    <source>
        <dbReference type="ARBA" id="ARBA00022840"/>
    </source>
</evidence>
<dbReference type="PROSITE" id="PS51194">
    <property type="entry name" value="HELICASE_CTER"/>
    <property type="match status" value="1"/>
</dbReference>
<feature type="domain" description="Helicase C-terminal" evidence="5">
    <location>
        <begin position="980"/>
        <end position="1172"/>
    </location>
</feature>
<comment type="caution">
    <text evidence="6">The sequence shown here is derived from an EMBL/GenBank/DDBJ whole genome shotgun (WGS) entry which is preliminary data.</text>
</comment>
<name>A0A5D4JQ95_9ACTN</name>
<dbReference type="GO" id="GO:0005524">
    <property type="term" value="F:ATP binding"/>
    <property type="evidence" value="ECO:0007669"/>
    <property type="project" value="UniProtKB-KW"/>
</dbReference>
<evidence type="ECO:0000313" key="7">
    <source>
        <dbReference type="Proteomes" id="UP000323242"/>
    </source>
</evidence>
<dbReference type="GO" id="GO:0006289">
    <property type="term" value="P:nucleotide-excision repair"/>
    <property type="evidence" value="ECO:0007669"/>
    <property type="project" value="TreeGrafter"/>
</dbReference>
<organism evidence="6 7">
    <name type="scientific">Streptomyces parvus</name>
    <dbReference type="NCBI Taxonomy" id="66428"/>
    <lineage>
        <taxon>Bacteria</taxon>
        <taxon>Bacillati</taxon>
        <taxon>Actinomycetota</taxon>
        <taxon>Actinomycetes</taxon>
        <taxon>Kitasatosporales</taxon>
        <taxon>Streptomycetaceae</taxon>
        <taxon>Streptomyces</taxon>
    </lineage>
</organism>
<reference evidence="6 7" key="1">
    <citation type="submission" date="2019-08" db="EMBL/GenBank/DDBJ databases">
        <title>Draft genome for granaticin producer strain Streptomyces parvus C05.</title>
        <authorList>
            <person name="Gonzalez-Pimentel J.L."/>
        </authorList>
    </citation>
    <scope>NUCLEOTIDE SEQUENCE [LARGE SCALE GENOMIC DNA]</scope>
    <source>
        <strain evidence="6 7">C05</strain>
    </source>
</reference>
<keyword evidence="7" id="KW-1185">Reference proteome</keyword>
<feature type="compositionally biased region" description="Low complexity" evidence="3">
    <location>
        <begin position="2132"/>
        <end position="2147"/>
    </location>
</feature>
<evidence type="ECO:0000256" key="3">
    <source>
        <dbReference type="SAM" id="MobiDB-lite"/>
    </source>
</evidence>
<feature type="domain" description="Helicase ATP-binding" evidence="4">
    <location>
        <begin position="90"/>
        <end position="290"/>
    </location>
</feature>
<dbReference type="SUPFAM" id="SSF52540">
    <property type="entry name" value="P-loop containing nucleoside triphosphate hydrolases"/>
    <property type="match status" value="2"/>
</dbReference>
<dbReference type="InterPro" id="IPR011545">
    <property type="entry name" value="DEAD/DEAH_box_helicase_dom"/>
</dbReference>
<accession>A0A5D4JQ95</accession>
<dbReference type="InterPro" id="IPR027417">
    <property type="entry name" value="P-loop_NTPase"/>
</dbReference>